<gene>
    <name evidence="3" type="ORF">DW873_04020</name>
    <name evidence="2" type="ORF">DWX87_07060</name>
</gene>
<comment type="caution">
    <text evidence="3">The sequence shown here is derived from an EMBL/GenBank/DDBJ whole genome shotgun (WGS) entry which is preliminary data.</text>
</comment>
<reference evidence="4 5" key="1">
    <citation type="submission" date="2018-08" db="EMBL/GenBank/DDBJ databases">
        <title>A genome reference for cultivated species of the human gut microbiota.</title>
        <authorList>
            <person name="Zou Y."/>
            <person name="Xue W."/>
            <person name="Luo G."/>
        </authorList>
    </citation>
    <scope>NUCLEOTIDE SEQUENCE [LARGE SCALE GENOMIC DNA]</scope>
    <source>
        <strain evidence="2 4">AF21-53</strain>
        <strain evidence="3 5">AM39-1</strain>
    </source>
</reference>
<dbReference type="Gene3D" id="2.115.10.20">
    <property type="entry name" value="Glycosyl hydrolase domain, family 43"/>
    <property type="match status" value="1"/>
</dbReference>
<dbReference type="Pfam" id="PF13810">
    <property type="entry name" value="DUF4185"/>
    <property type="match status" value="1"/>
</dbReference>
<dbReference type="RefSeq" id="WP_117878357.1">
    <property type="nucleotide sequence ID" value="NZ_QRVP01000004.1"/>
</dbReference>
<evidence type="ECO:0000313" key="2">
    <source>
        <dbReference type="EMBL" id="RGS55987.1"/>
    </source>
</evidence>
<dbReference type="InterPro" id="IPR025442">
    <property type="entry name" value="DUF4185"/>
</dbReference>
<evidence type="ECO:0000313" key="4">
    <source>
        <dbReference type="Proteomes" id="UP000285283"/>
    </source>
</evidence>
<dbReference type="EMBL" id="QRVP01000004">
    <property type="protein sequence ID" value="RGS55987.1"/>
    <property type="molecule type" value="Genomic_DNA"/>
</dbReference>
<name>A0A413XGA6_BACUN</name>
<proteinExistence type="predicted"/>
<dbReference type="InterPro" id="IPR023296">
    <property type="entry name" value="Glyco_hydro_beta-prop_sf"/>
</dbReference>
<dbReference type="SUPFAM" id="SSF75005">
    <property type="entry name" value="Arabinanase/levansucrase/invertase"/>
    <property type="match status" value="1"/>
</dbReference>
<dbReference type="Proteomes" id="UP000285283">
    <property type="component" value="Unassembled WGS sequence"/>
</dbReference>
<dbReference type="Proteomes" id="UP000286114">
    <property type="component" value="Unassembled WGS sequence"/>
</dbReference>
<evidence type="ECO:0000259" key="1">
    <source>
        <dbReference type="Pfam" id="PF13810"/>
    </source>
</evidence>
<dbReference type="EMBL" id="QSHA01000002">
    <property type="protein sequence ID" value="RHB76666.1"/>
    <property type="molecule type" value="Genomic_DNA"/>
</dbReference>
<accession>A0A413XGA6</accession>
<evidence type="ECO:0000313" key="3">
    <source>
        <dbReference type="EMBL" id="RHB76666.1"/>
    </source>
</evidence>
<dbReference type="AlphaFoldDB" id="A0A413XGA6"/>
<evidence type="ECO:0000313" key="5">
    <source>
        <dbReference type="Proteomes" id="UP000286114"/>
    </source>
</evidence>
<feature type="domain" description="DUF4185" evidence="1">
    <location>
        <begin position="60"/>
        <end position="374"/>
    </location>
</feature>
<sequence length="381" mass="42969">MELIRMRTKQILLFGLVTCSLTGNMACKDADSEKTLCIDNVRMISRVTGDPLPGDTLLNPNNTGPDFDVYGTDLGLMWHMDGNRVGMFFGDTSGEGFVVNKNGGNGSNWRSNVLAFSSDTELTDGLKIDSMLLDADGKALEVCAGGKTNPEVYQTSIPTSAIRAGKTDCVHIMNIYDWGAPHGRWLTNFSSVYTSNDDGRTWERREEVTFSPDSHFSQVAYAKRDGWIYMLGTQAGRGDAAYLARFLENDLLDMKAYEYWNGESKEWIRGNEAAATPVLRGPVGEASLIWHKKFERWILTYNYDPNHDETPLTQRHAILYCTSKDLVQWSEPKVLAEADRYPALYCAYIHPLKDNDDQLWFIMSMWGPYNAFLMCADMKLE</sequence>
<protein>
    <submittedName>
        <fullName evidence="3">DUF4185 domain-containing protein</fullName>
    </submittedName>
</protein>
<organism evidence="3 5">
    <name type="scientific">Bacteroides uniformis</name>
    <dbReference type="NCBI Taxonomy" id="820"/>
    <lineage>
        <taxon>Bacteria</taxon>
        <taxon>Pseudomonadati</taxon>
        <taxon>Bacteroidota</taxon>
        <taxon>Bacteroidia</taxon>
        <taxon>Bacteroidales</taxon>
        <taxon>Bacteroidaceae</taxon>
        <taxon>Bacteroides</taxon>
    </lineage>
</organism>